<protein>
    <submittedName>
        <fullName evidence="3">Type IV pilus assembly protein PilV</fullName>
    </submittedName>
</protein>
<feature type="domain" description="Type IV pilin Tt1218-like" evidence="2">
    <location>
        <begin position="39"/>
        <end position="77"/>
    </location>
</feature>
<dbReference type="NCBIfam" id="TIGR02532">
    <property type="entry name" value="IV_pilin_GFxxxE"/>
    <property type="match status" value="1"/>
</dbReference>
<dbReference type="RefSeq" id="WP_259054565.1">
    <property type="nucleotide sequence ID" value="NZ_JANUCT010000005.1"/>
</dbReference>
<name>A0AAE3HIH1_9GAMM</name>
<sequence length="156" mass="16600">MKSRNTSIYRIKSINSGFSLLEVMIALFVLSIGLLGLAALQSVALKSNHSAYHRSQATFLAYDIMDRMRANKNAAKAGNYNVEMGANPSGSGSLAANDVSDWVNNHVAQLLPAGDGSINCDNQGMCLVIVQWDESRAGGTATGGDDTAEFELEAEI</sequence>
<evidence type="ECO:0000313" key="4">
    <source>
        <dbReference type="Proteomes" id="UP001204445"/>
    </source>
</evidence>
<dbReference type="InterPro" id="IPR013362">
    <property type="entry name" value="Pilus_4_PilV"/>
</dbReference>
<comment type="caution">
    <text evidence="3">The sequence shown here is derived from an EMBL/GenBank/DDBJ whole genome shotgun (WGS) entry which is preliminary data.</text>
</comment>
<reference evidence="3" key="1">
    <citation type="submission" date="2022-08" db="EMBL/GenBank/DDBJ databases">
        <title>Genomic Encyclopedia of Type Strains, Phase III (KMG-III): the genomes of soil and plant-associated and newly described type strains.</title>
        <authorList>
            <person name="Whitman W."/>
        </authorList>
    </citation>
    <scope>NUCLEOTIDE SEQUENCE</scope>
    <source>
        <strain evidence="3">HMT 1</strain>
    </source>
</reference>
<dbReference type="PROSITE" id="PS00409">
    <property type="entry name" value="PROKAR_NTER_METHYL"/>
    <property type="match status" value="1"/>
</dbReference>
<dbReference type="EMBL" id="JANUCT010000005">
    <property type="protein sequence ID" value="MCS3902961.1"/>
    <property type="molecule type" value="Genomic_DNA"/>
</dbReference>
<keyword evidence="1" id="KW-0472">Membrane</keyword>
<dbReference type="Pfam" id="PF22150">
    <property type="entry name" value="Tt1218-like"/>
    <property type="match status" value="1"/>
</dbReference>
<organism evidence="3 4">
    <name type="scientific">Methylohalomonas lacus</name>
    <dbReference type="NCBI Taxonomy" id="398773"/>
    <lineage>
        <taxon>Bacteria</taxon>
        <taxon>Pseudomonadati</taxon>
        <taxon>Pseudomonadota</taxon>
        <taxon>Gammaproteobacteria</taxon>
        <taxon>Methylohalomonadales</taxon>
        <taxon>Methylohalomonadaceae</taxon>
        <taxon>Methylohalomonas</taxon>
    </lineage>
</organism>
<dbReference type="AlphaFoldDB" id="A0AAE3HIH1"/>
<proteinExistence type="predicted"/>
<dbReference type="InterPro" id="IPR054402">
    <property type="entry name" value="Tt1218-like_dom"/>
</dbReference>
<feature type="transmembrane region" description="Helical" evidence="1">
    <location>
        <begin position="20"/>
        <end position="40"/>
    </location>
</feature>
<keyword evidence="1" id="KW-1133">Transmembrane helix</keyword>
<evidence type="ECO:0000256" key="1">
    <source>
        <dbReference type="SAM" id="Phobius"/>
    </source>
</evidence>
<dbReference type="Proteomes" id="UP001204445">
    <property type="component" value="Unassembled WGS sequence"/>
</dbReference>
<gene>
    <name evidence="3" type="ORF">J2T55_000969</name>
</gene>
<keyword evidence="1" id="KW-0812">Transmembrane</keyword>
<evidence type="ECO:0000313" key="3">
    <source>
        <dbReference type="EMBL" id="MCS3902961.1"/>
    </source>
</evidence>
<accession>A0AAE3HIH1</accession>
<dbReference type="InterPro" id="IPR012902">
    <property type="entry name" value="N_methyl_site"/>
</dbReference>
<keyword evidence="4" id="KW-1185">Reference proteome</keyword>
<evidence type="ECO:0000259" key="2">
    <source>
        <dbReference type="Pfam" id="PF22150"/>
    </source>
</evidence>
<dbReference type="Pfam" id="PF07963">
    <property type="entry name" value="N_methyl"/>
    <property type="match status" value="1"/>
</dbReference>
<dbReference type="NCBIfam" id="TIGR02523">
    <property type="entry name" value="type_IV_pilV"/>
    <property type="match status" value="1"/>
</dbReference>